<keyword evidence="10 12" id="KW-1133">Transmembrane helix</keyword>
<dbReference type="EMBL" id="CP092863">
    <property type="protein sequence ID" value="UYV62193.1"/>
    <property type="molecule type" value="Genomic_DNA"/>
</dbReference>
<protein>
    <recommendedName>
        <fullName evidence="5">Transmembrane protein 98</fullName>
    </recommendedName>
</protein>
<evidence type="ECO:0000256" key="9">
    <source>
        <dbReference type="ARBA" id="ARBA00022824"/>
    </source>
</evidence>
<keyword evidence="8 12" id="KW-0812">Transmembrane</keyword>
<evidence type="ECO:0000256" key="5">
    <source>
        <dbReference type="ARBA" id="ARBA00014380"/>
    </source>
</evidence>
<feature type="transmembrane region" description="Helical" evidence="12">
    <location>
        <begin position="6"/>
        <end position="26"/>
    </location>
</feature>
<gene>
    <name evidence="13" type="ORF">LAZ67_1008175</name>
</gene>
<evidence type="ECO:0000256" key="6">
    <source>
        <dbReference type="ARBA" id="ARBA00022475"/>
    </source>
</evidence>
<reference evidence="13 14" key="1">
    <citation type="submission" date="2022-01" db="EMBL/GenBank/DDBJ databases">
        <title>A chromosomal length assembly of Cordylochernes scorpioides.</title>
        <authorList>
            <person name="Zeh D."/>
            <person name="Zeh J."/>
        </authorList>
    </citation>
    <scope>NUCLEOTIDE SEQUENCE [LARGE SCALE GENOMIC DNA]</scope>
    <source>
        <strain evidence="13">IN4F17</strain>
        <tissue evidence="13">Whole Body</tissue>
    </source>
</reference>
<evidence type="ECO:0000256" key="10">
    <source>
        <dbReference type="ARBA" id="ARBA00022989"/>
    </source>
</evidence>
<name>A0ABY6K072_9ARAC</name>
<comment type="similarity">
    <text evidence="4">Belongs to the TMEM98 family.</text>
</comment>
<accession>A0ABY6K072</accession>
<proteinExistence type="inferred from homology"/>
<evidence type="ECO:0000256" key="12">
    <source>
        <dbReference type="SAM" id="Phobius"/>
    </source>
</evidence>
<dbReference type="Proteomes" id="UP001235939">
    <property type="component" value="Chromosome 01"/>
</dbReference>
<comment type="subcellular location">
    <subcellularLocation>
        <location evidence="1">Cell membrane</location>
        <topology evidence="1">Single-pass type II membrane protein</topology>
    </subcellularLocation>
    <subcellularLocation>
        <location evidence="3">Endoplasmic reticulum membrane</location>
        <topology evidence="3">Single-pass type II membrane protein</topology>
    </subcellularLocation>
    <subcellularLocation>
        <location evidence="2">Secreted</location>
        <location evidence="2">Extracellular exosome</location>
    </subcellularLocation>
</comment>
<keyword evidence="14" id="KW-1185">Reference proteome</keyword>
<evidence type="ECO:0000256" key="1">
    <source>
        <dbReference type="ARBA" id="ARBA00004401"/>
    </source>
</evidence>
<keyword evidence="11 12" id="KW-0472">Membrane</keyword>
<dbReference type="PANTHER" id="PTHR32510:SF3">
    <property type="entry name" value="TRANSMEMBRANE PROTEIN 98"/>
    <property type="match status" value="1"/>
</dbReference>
<evidence type="ECO:0000313" key="14">
    <source>
        <dbReference type="Proteomes" id="UP001235939"/>
    </source>
</evidence>
<dbReference type="PANTHER" id="PTHR32510">
    <property type="entry name" value="TRANSMEMBRANE PROTEIN 98"/>
    <property type="match status" value="1"/>
</dbReference>
<sequence>METVVGVAIGVLTVVFLGSLLALIVVCRHKYCRHHSDFISRHLTDNRADLHLIREEAGGTAEVELDDVRLHPDIEKILADDQWVDDATGLVPHCLAILKKCHQLTERLVAMTMGGVSSSQGLWEAIEVARKISPRVDDVVSAMYPPLDPRLLEARCVSLILSVSHLVLVARSICGVSTTPPWVEEALADMDQHVKVTLPYSLS</sequence>
<dbReference type="InterPro" id="IPR029668">
    <property type="entry name" value="TMEM98"/>
</dbReference>
<evidence type="ECO:0000256" key="2">
    <source>
        <dbReference type="ARBA" id="ARBA00004550"/>
    </source>
</evidence>
<keyword evidence="6" id="KW-1003">Cell membrane</keyword>
<evidence type="ECO:0000256" key="11">
    <source>
        <dbReference type="ARBA" id="ARBA00023136"/>
    </source>
</evidence>
<keyword evidence="7" id="KW-0964">Secreted</keyword>
<evidence type="ECO:0000256" key="8">
    <source>
        <dbReference type="ARBA" id="ARBA00022692"/>
    </source>
</evidence>
<evidence type="ECO:0000313" key="13">
    <source>
        <dbReference type="EMBL" id="UYV62193.1"/>
    </source>
</evidence>
<evidence type="ECO:0000256" key="3">
    <source>
        <dbReference type="ARBA" id="ARBA00004648"/>
    </source>
</evidence>
<evidence type="ECO:0000256" key="4">
    <source>
        <dbReference type="ARBA" id="ARBA00011024"/>
    </source>
</evidence>
<keyword evidence="9" id="KW-0256">Endoplasmic reticulum</keyword>
<dbReference type="Gene3D" id="1.20.1410.10">
    <property type="entry name" value="I/LWEQ domain"/>
    <property type="match status" value="1"/>
</dbReference>
<evidence type="ECO:0000256" key="7">
    <source>
        <dbReference type="ARBA" id="ARBA00022525"/>
    </source>
</evidence>
<organism evidence="13 14">
    <name type="scientific">Cordylochernes scorpioides</name>
    <dbReference type="NCBI Taxonomy" id="51811"/>
    <lineage>
        <taxon>Eukaryota</taxon>
        <taxon>Metazoa</taxon>
        <taxon>Ecdysozoa</taxon>
        <taxon>Arthropoda</taxon>
        <taxon>Chelicerata</taxon>
        <taxon>Arachnida</taxon>
        <taxon>Pseudoscorpiones</taxon>
        <taxon>Cheliferoidea</taxon>
        <taxon>Chernetidae</taxon>
        <taxon>Cordylochernes</taxon>
    </lineage>
</organism>